<dbReference type="Pfam" id="PF00096">
    <property type="entry name" value="zf-C2H2"/>
    <property type="match status" value="3"/>
</dbReference>
<dbReference type="InterPro" id="IPR050636">
    <property type="entry name" value="C2H2-ZF_domain-containing"/>
</dbReference>
<feature type="region of interest" description="Disordered" evidence="10">
    <location>
        <begin position="447"/>
        <end position="476"/>
    </location>
</feature>
<organism evidence="12 13">
    <name type="scientific">Trichogramma kaykai</name>
    <dbReference type="NCBI Taxonomy" id="54128"/>
    <lineage>
        <taxon>Eukaryota</taxon>
        <taxon>Metazoa</taxon>
        <taxon>Ecdysozoa</taxon>
        <taxon>Arthropoda</taxon>
        <taxon>Hexapoda</taxon>
        <taxon>Insecta</taxon>
        <taxon>Pterygota</taxon>
        <taxon>Neoptera</taxon>
        <taxon>Endopterygota</taxon>
        <taxon>Hymenoptera</taxon>
        <taxon>Apocrita</taxon>
        <taxon>Proctotrupomorpha</taxon>
        <taxon>Chalcidoidea</taxon>
        <taxon>Trichogrammatidae</taxon>
        <taxon>Trichogramma</taxon>
    </lineage>
</organism>
<dbReference type="SUPFAM" id="SSF46689">
    <property type="entry name" value="Homeodomain-like"/>
    <property type="match status" value="1"/>
</dbReference>
<protein>
    <recommendedName>
        <fullName evidence="11">C2H2-type domain-containing protein</fullName>
    </recommendedName>
</protein>
<dbReference type="AlphaFoldDB" id="A0ABD2WQI3"/>
<evidence type="ECO:0000256" key="4">
    <source>
        <dbReference type="ARBA" id="ARBA00022771"/>
    </source>
</evidence>
<dbReference type="InterPro" id="IPR007889">
    <property type="entry name" value="HTH_Psq"/>
</dbReference>
<dbReference type="InterPro" id="IPR004875">
    <property type="entry name" value="DDE_SF_endonuclease_dom"/>
</dbReference>
<reference evidence="12 13" key="1">
    <citation type="journal article" date="2024" name="bioRxiv">
        <title>A reference genome for Trichogramma kaykai: A tiny desert-dwelling parasitoid wasp with competing sex-ratio distorters.</title>
        <authorList>
            <person name="Culotta J."/>
            <person name="Lindsey A.R."/>
        </authorList>
    </citation>
    <scope>NUCLEOTIDE SEQUENCE [LARGE SCALE GENOMIC DNA]</scope>
    <source>
        <strain evidence="12 13">KSX58</strain>
    </source>
</reference>
<evidence type="ECO:0000256" key="10">
    <source>
        <dbReference type="SAM" id="MobiDB-lite"/>
    </source>
</evidence>
<dbReference type="SMART" id="SM00355">
    <property type="entry name" value="ZnF_C2H2"/>
    <property type="match status" value="9"/>
</dbReference>
<evidence type="ECO:0000256" key="7">
    <source>
        <dbReference type="ARBA" id="ARBA00023163"/>
    </source>
</evidence>
<dbReference type="Pfam" id="PF13912">
    <property type="entry name" value="zf-C2H2_6"/>
    <property type="match status" value="1"/>
</dbReference>
<keyword evidence="6" id="KW-0805">Transcription regulation</keyword>
<evidence type="ECO:0000256" key="2">
    <source>
        <dbReference type="ARBA" id="ARBA00022723"/>
    </source>
</evidence>
<dbReference type="PANTHER" id="PTHR47772">
    <property type="entry name" value="ZINC FINGER PROTEIN 200"/>
    <property type="match status" value="1"/>
</dbReference>
<feature type="compositionally biased region" description="Low complexity" evidence="10">
    <location>
        <begin position="890"/>
        <end position="928"/>
    </location>
</feature>
<keyword evidence="2" id="KW-0479">Metal-binding</keyword>
<dbReference type="GO" id="GO:0008270">
    <property type="term" value="F:zinc ion binding"/>
    <property type="evidence" value="ECO:0007669"/>
    <property type="project" value="UniProtKB-KW"/>
</dbReference>
<evidence type="ECO:0000313" key="13">
    <source>
        <dbReference type="Proteomes" id="UP001627154"/>
    </source>
</evidence>
<dbReference type="Gene3D" id="1.10.10.60">
    <property type="entry name" value="Homeodomain-like"/>
    <property type="match status" value="1"/>
</dbReference>
<keyword evidence="7" id="KW-0804">Transcription</keyword>
<comment type="subcellular location">
    <subcellularLocation>
        <location evidence="1">Nucleus</location>
    </subcellularLocation>
</comment>
<gene>
    <name evidence="12" type="ORF">TKK_010482</name>
</gene>
<keyword evidence="4 9" id="KW-0863">Zinc-finger</keyword>
<evidence type="ECO:0000256" key="6">
    <source>
        <dbReference type="ARBA" id="ARBA00023015"/>
    </source>
</evidence>
<dbReference type="SUPFAM" id="SSF57667">
    <property type="entry name" value="beta-beta-alpha zinc fingers"/>
    <property type="match status" value="4"/>
</dbReference>
<dbReference type="PANTHER" id="PTHR47772:SF13">
    <property type="entry name" value="GASTRULA ZINC FINGER PROTEIN XLCGF49.1-LIKE-RELATED"/>
    <property type="match status" value="1"/>
</dbReference>
<evidence type="ECO:0000313" key="12">
    <source>
        <dbReference type="EMBL" id="KAL3395371.1"/>
    </source>
</evidence>
<dbReference type="FunFam" id="3.30.160.60:FF:000630">
    <property type="entry name" value="Zinc finger protein 180"/>
    <property type="match status" value="1"/>
</dbReference>
<feature type="domain" description="C2H2-type" evidence="11">
    <location>
        <begin position="161"/>
        <end position="189"/>
    </location>
</feature>
<keyword evidence="5" id="KW-0862">Zinc</keyword>
<dbReference type="InterPro" id="IPR009057">
    <property type="entry name" value="Homeodomain-like_sf"/>
</dbReference>
<feature type="domain" description="C2H2-type" evidence="11">
    <location>
        <begin position="336"/>
        <end position="363"/>
    </location>
</feature>
<evidence type="ECO:0000256" key="9">
    <source>
        <dbReference type="PROSITE-ProRule" id="PRU00042"/>
    </source>
</evidence>
<comment type="caution">
    <text evidence="12">The sequence shown here is derived from an EMBL/GenBank/DDBJ whole genome shotgun (WGS) entry which is preliminary data.</text>
</comment>
<feature type="domain" description="C2H2-type" evidence="11">
    <location>
        <begin position="392"/>
        <end position="420"/>
    </location>
</feature>
<dbReference type="PROSITE" id="PS00028">
    <property type="entry name" value="ZINC_FINGER_C2H2_1"/>
    <property type="match status" value="6"/>
</dbReference>
<keyword evidence="3" id="KW-0677">Repeat</keyword>
<accession>A0ABD2WQI3</accession>
<sequence>MDHEYKLKEEKMEFLEVHEYEELVEPAGGGVEMTLAVQQDETVEALEKNLEYGEQLQDQNCISSFSAVEDELEEDEEKVEGLPDDIHIQEYEDLDAGPMKASGNNLFFGITEPESPEAQNMENEDELDYENNSNSVNGHSRSEPIRSILVKLDSGVIKRLYRCNHCDQVFDSVRHCVKHMTTSHQTNRKYRVAYRCKTCGKLFRTKYGCENHIQGKHKNRTIRCRYCDFETSSVTYIKKHERNHLDDFEIRCDLCNKGFASKTVLERHMISHTGEKPFVCEKCNASYADKRSLTLHMTVHDPEGRPKRYTCDQCDYSSFWKNAVKTHMKVHTGAKVICDECGQAVASNYYLKIHKRIHSDEKPFTCDVCKKGFRQMKNLVVHRRTHTKVKPYKCHACDKSFSQNVWLKKHKCRSNSAAENHHVEIGGGGNEAEMAETEVDMDPDNIESIGNNFQREKSAKSTEGGRQKPKQRGRWTEAGMQAAVSAILAKKMTLRKASLYFAVPKSTLASRMKSIQAGEQVDLAPQIGSFQKALCQRLESQLIARLKEQEARFLPLHKREFLKLAYDLAEHLQLPHKFNRSNKTAGKKFYYDFTLRHPELTVIADPSLTSPKTSAPISKTQVDQFFKVYQKLVDRLGLSPGQIHSCEETSVLIHHRDIRRNVNVCKLTPSERGTVLLSVNAAGDCFAPPLFVFPGQEPLDESYRRNSPLGSVFSVEESGCVSTESFLEYLRVLVELQAPSEQRPLLLLVNARPYHNDLKVIHFAELHHVHLLGLPQHSAHILHPLERALMQTFGAAYIEACKKWIKCCQPAQLGPRDVAGLVNEAYCSIFRKDLAQYAFRCTGLWPINPHAIVGLDYGDDMDDVFDDGIASAAPASSDDLMSIPTVDVAQQQEHPQQQQQLPPEGTSCCSTTTSTTPSTTATTPTSPTLSDLFRSSTSSLQSYLPSASVIRRVDEAANEASTSSLDDFVLKAVESVAGFSVIRRIHSGEESNFDVNI</sequence>
<feature type="domain" description="C2H2-type" evidence="11">
    <location>
        <begin position="309"/>
        <end position="336"/>
    </location>
</feature>
<dbReference type="InterPro" id="IPR036236">
    <property type="entry name" value="Znf_C2H2_sf"/>
</dbReference>
<feature type="domain" description="C2H2-type" evidence="11">
    <location>
        <begin position="278"/>
        <end position="305"/>
    </location>
</feature>
<dbReference type="EMBL" id="JBJJXI010000082">
    <property type="protein sequence ID" value="KAL3395371.1"/>
    <property type="molecule type" value="Genomic_DNA"/>
</dbReference>
<proteinExistence type="predicted"/>
<dbReference type="PROSITE" id="PS50157">
    <property type="entry name" value="ZINC_FINGER_C2H2_2"/>
    <property type="match status" value="8"/>
</dbReference>
<feature type="domain" description="C2H2-type" evidence="11">
    <location>
        <begin position="194"/>
        <end position="222"/>
    </location>
</feature>
<dbReference type="InterPro" id="IPR013087">
    <property type="entry name" value="Znf_C2H2_type"/>
</dbReference>
<feature type="domain" description="C2H2-type" evidence="11">
    <location>
        <begin position="250"/>
        <end position="277"/>
    </location>
</feature>
<keyword evidence="13" id="KW-1185">Reference proteome</keyword>
<dbReference type="FunFam" id="3.30.160.60:FF:000100">
    <property type="entry name" value="Zinc finger 45-like"/>
    <property type="match status" value="1"/>
</dbReference>
<evidence type="ECO:0000256" key="1">
    <source>
        <dbReference type="ARBA" id="ARBA00004123"/>
    </source>
</evidence>
<evidence type="ECO:0000259" key="11">
    <source>
        <dbReference type="PROSITE" id="PS50157"/>
    </source>
</evidence>
<name>A0ABD2WQI3_9HYME</name>
<dbReference type="Proteomes" id="UP001627154">
    <property type="component" value="Unassembled WGS sequence"/>
</dbReference>
<dbReference type="GO" id="GO:0048598">
    <property type="term" value="P:embryonic morphogenesis"/>
    <property type="evidence" value="ECO:0007669"/>
    <property type="project" value="UniProtKB-ARBA"/>
</dbReference>
<feature type="domain" description="C2H2-type" evidence="11">
    <location>
        <begin position="364"/>
        <end position="391"/>
    </location>
</feature>
<dbReference type="FunFam" id="3.30.160.60:FF:000446">
    <property type="entry name" value="Zinc finger protein"/>
    <property type="match status" value="1"/>
</dbReference>
<dbReference type="Pfam" id="PF03184">
    <property type="entry name" value="DDE_1"/>
    <property type="match status" value="1"/>
</dbReference>
<evidence type="ECO:0000256" key="5">
    <source>
        <dbReference type="ARBA" id="ARBA00022833"/>
    </source>
</evidence>
<dbReference type="GO" id="GO:0005634">
    <property type="term" value="C:nucleus"/>
    <property type="evidence" value="ECO:0007669"/>
    <property type="project" value="UniProtKB-SubCell"/>
</dbReference>
<dbReference type="Pfam" id="PF13909">
    <property type="entry name" value="zf-H2C2_5"/>
    <property type="match status" value="1"/>
</dbReference>
<feature type="region of interest" description="Disordered" evidence="10">
    <location>
        <begin position="889"/>
        <end position="928"/>
    </location>
</feature>
<feature type="compositionally biased region" description="Basic and acidic residues" evidence="10">
    <location>
        <begin position="454"/>
        <end position="466"/>
    </location>
</feature>
<keyword evidence="8" id="KW-0539">Nucleus</keyword>
<dbReference type="FunFam" id="3.30.160.60:FF:000624">
    <property type="entry name" value="zinc finger protein 697"/>
    <property type="match status" value="1"/>
</dbReference>
<dbReference type="Gene3D" id="3.30.160.60">
    <property type="entry name" value="Classic Zinc Finger"/>
    <property type="match status" value="7"/>
</dbReference>
<dbReference type="Pfam" id="PF05225">
    <property type="entry name" value="HTH_psq"/>
    <property type="match status" value="1"/>
</dbReference>
<evidence type="ECO:0000256" key="3">
    <source>
        <dbReference type="ARBA" id="ARBA00022737"/>
    </source>
</evidence>
<evidence type="ECO:0000256" key="8">
    <source>
        <dbReference type="ARBA" id="ARBA00023242"/>
    </source>
</evidence>